<evidence type="ECO:0000259" key="1">
    <source>
        <dbReference type="PROSITE" id="PS51750"/>
    </source>
</evidence>
<dbReference type="EMBL" id="JAAMFI010000001">
    <property type="protein sequence ID" value="MBS9334980.1"/>
    <property type="molecule type" value="Genomic_DNA"/>
</dbReference>
<dbReference type="InterPro" id="IPR005039">
    <property type="entry name" value="Ant_C"/>
</dbReference>
<dbReference type="PANTHER" id="PTHR36180">
    <property type="entry name" value="DNA-BINDING PROTEIN-RELATED-RELATED"/>
    <property type="match status" value="1"/>
</dbReference>
<evidence type="ECO:0000313" key="2">
    <source>
        <dbReference type="EMBL" id="MBS9334980.1"/>
    </source>
</evidence>
<name>A0ABS5QPF8_9LACO</name>
<proteinExistence type="predicted"/>
<organism evidence="2 3">
    <name type="scientific">Fructobacillus papyriferae</name>
    <dbReference type="NCBI Taxonomy" id="2713171"/>
    <lineage>
        <taxon>Bacteria</taxon>
        <taxon>Bacillati</taxon>
        <taxon>Bacillota</taxon>
        <taxon>Bacilli</taxon>
        <taxon>Lactobacillales</taxon>
        <taxon>Lactobacillaceae</taxon>
        <taxon>Fructobacillus</taxon>
    </lineage>
</organism>
<dbReference type="PROSITE" id="PS51750">
    <property type="entry name" value="BRO_N"/>
    <property type="match status" value="1"/>
</dbReference>
<dbReference type="PANTHER" id="PTHR36180:SF2">
    <property type="entry name" value="BRO FAMILY PROTEIN"/>
    <property type="match status" value="1"/>
</dbReference>
<dbReference type="Pfam" id="PF02498">
    <property type="entry name" value="Bro-N"/>
    <property type="match status" value="1"/>
</dbReference>
<feature type="domain" description="Bro-N" evidence="1">
    <location>
        <begin position="2"/>
        <end position="120"/>
    </location>
</feature>
<dbReference type="RefSeq" id="WP_213819568.1">
    <property type="nucleotide sequence ID" value="NZ_JAAMFI010000001.1"/>
</dbReference>
<protein>
    <submittedName>
        <fullName evidence="2">Phage repressor protein/antirepressor Ant</fullName>
    </submittedName>
</protein>
<evidence type="ECO:0000313" key="3">
    <source>
        <dbReference type="Proteomes" id="UP001519418"/>
    </source>
</evidence>
<dbReference type="Proteomes" id="UP001519418">
    <property type="component" value="Unassembled WGS sequence"/>
</dbReference>
<accession>A0ABS5QPF8</accession>
<comment type="caution">
    <text evidence="2">The sequence shown here is derived from an EMBL/GenBank/DDBJ whole genome shotgun (WGS) entry which is preliminary data.</text>
</comment>
<dbReference type="SMART" id="SM01040">
    <property type="entry name" value="Bro-N"/>
    <property type="match status" value="1"/>
</dbReference>
<reference evidence="2 3" key="1">
    <citation type="submission" date="2020-02" db="EMBL/GenBank/DDBJ databases">
        <title>Fructobacillus sp. isolated from paper mulberry of Taiwan.</title>
        <authorList>
            <person name="Lin S.-T."/>
        </authorList>
    </citation>
    <scope>NUCLEOTIDE SEQUENCE [LARGE SCALE GENOMIC DNA]</scope>
    <source>
        <strain evidence="2 3">M1-10</strain>
    </source>
</reference>
<dbReference type="Pfam" id="PF03374">
    <property type="entry name" value="ANT"/>
    <property type="match status" value="1"/>
</dbReference>
<dbReference type="InterPro" id="IPR003497">
    <property type="entry name" value="BRO_N_domain"/>
</dbReference>
<gene>
    <name evidence="2" type="ORF">G6R27_02855</name>
</gene>
<keyword evidence="3" id="KW-1185">Reference proteome</keyword>
<sequence length="218" mass="24666">MPNEVKTFNFESDDVRTVIINKEVWFVGKDIAQTLGYSNSNKAVQNHVDDEDKTQSQNGNEFGQRGVYMTDEKAAALISNRDNTLSDLLIQAGEQLKAKDLQISEMKSKALFADAVNRSNNSILIGQLAKILRQNGVEIGQNRLFLWMRKNGYLGTRGENYNQPTQKSVDRGIMETKVRTFNNTDGSVRTARTTKITGKGQIYFVNKLLKEQEYEEMA</sequence>